<dbReference type="SUPFAM" id="SSF50965">
    <property type="entry name" value="Galactose oxidase, central domain"/>
    <property type="match status" value="1"/>
</dbReference>
<dbReference type="FunCoup" id="A0A7N2M1L3">
    <property type="interactions" value="97"/>
</dbReference>
<name>A0A7N2M1L3_QUELO</name>
<dbReference type="InterPro" id="IPR006527">
    <property type="entry name" value="F-box-assoc_dom_typ1"/>
</dbReference>
<dbReference type="SUPFAM" id="SSF81383">
    <property type="entry name" value="F-box domain"/>
    <property type="match status" value="1"/>
</dbReference>
<dbReference type="EnsemblPlants" id="QL07p003552:mrna">
    <property type="protein sequence ID" value="QL07p003552:mrna"/>
    <property type="gene ID" value="QL07p003552"/>
</dbReference>
<dbReference type="InterPro" id="IPR017451">
    <property type="entry name" value="F-box-assoc_interact_dom"/>
</dbReference>
<reference evidence="2" key="2">
    <citation type="submission" date="2021-01" db="UniProtKB">
        <authorList>
            <consortium name="EnsemblPlants"/>
        </authorList>
    </citation>
    <scope>IDENTIFICATION</scope>
</reference>
<dbReference type="Gramene" id="QL07p003552:mrna">
    <property type="protein sequence ID" value="QL07p003552:mrna"/>
    <property type="gene ID" value="QL07p003552"/>
</dbReference>
<sequence length="625" mass="70691">MSDSKKSIRWGYLPDEILTHIFTFLPIKSIIICTSVSKTWKSLIKNPTFISTHLHHSRNQNQNLFLLLSLSRNDKQVYTLHKEDDDPDFTEYTSFDSPAPALHLHNVVGTFNGLICLSYGLPNRAEEIFLWNPCVRKFLQLPYPDATVDTHGTSHTSFGFGFDPKTNDYKVVRILSIHGGYSDFVKSRLVVEVYSLFASEWRMLSLPPICAKIRIGRATFANGALHWIAFTNDDKQFVLVFDLGDEVFREILLPEFPGQVIWTGLSVYGNSIAGFRITVGIDEKVQINICVMKEYGVASSWTPFFTADFEFVGPTPRPIGFRRNGDAVFVLGKEKLFCLTRPPTLQLHTNENSFPNRAEEIFLWNPCVRKFLQLPYPDVTVDTHGVSCTSFGFGFDPKTNDYKVVRILSIMGSPSDFVKSRPVVEVYSLSTGEWRMLSASASLPPVCAKISHRPLTFANGPLHWIAVTNDKKRFVLVFDLGDEVFRQILLPELPSYTGKMMWTRVSVYGNSIAGFQRRVETGQINIWVMKEYGVASSWTKFSHQCPTLGMPSPCPEFRGAVLRPIGFRRNGDAVFVLGEGKLVCWNPESKEFKDLRMIGDHNPYIDSYIESLVLLDKAANVAVTP</sequence>
<dbReference type="OMA" id="TNTIEIW"/>
<dbReference type="InterPro" id="IPR001810">
    <property type="entry name" value="F-box_dom"/>
</dbReference>
<dbReference type="Pfam" id="PF08268">
    <property type="entry name" value="FBA_3"/>
    <property type="match status" value="1"/>
</dbReference>
<accession>A0A7N2M1L3</accession>
<dbReference type="InterPro" id="IPR013187">
    <property type="entry name" value="F-box-assoc_dom_typ3"/>
</dbReference>
<keyword evidence="3" id="KW-1185">Reference proteome</keyword>
<feature type="domain" description="F-box" evidence="1">
    <location>
        <begin position="7"/>
        <end position="53"/>
    </location>
</feature>
<dbReference type="Proteomes" id="UP000594261">
    <property type="component" value="Chromosome 7"/>
</dbReference>
<organism evidence="2 3">
    <name type="scientific">Quercus lobata</name>
    <name type="common">Valley oak</name>
    <dbReference type="NCBI Taxonomy" id="97700"/>
    <lineage>
        <taxon>Eukaryota</taxon>
        <taxon>Viridiplantae</taxon>
        <taxon>Streptophyta</taxon>
        <taxon>Embryophyta</taxon>
        <taxon>Tracheophyta</taxon>
        <taxon>Spermatophyta</taxon>
        <taxon>Magnoliopsida</taxon>
        <taxon>eudicotyledons</taxon>
        <taxon>Gunneridae</taxon>
        <taxon>Pentapetalae</taxon>
        <taxon>rosids</taxon>
        <taxon>fabids</taxon>
        <taxon>Fagales</taxon>
        <taxon>Fagaceae</taxon>
        <taxon>Quercus</taxon>
    </lineage>
</organism>
<dbReference type="InParanoid" id="A0A7N2M1L3"/>
<dbReference type="InterPro" id="IPR050796">
    <property type="entry name" value="SCF_F-box_component"/>
</dbReference>
<dbReference type="InterPro" id="IPR011043">
    <property type="entry name" value="Gal_Oxase/kelch_b-propeller"/>
</dbReference>
<dbReference type="EMBL" id="LRBV02000007">
    <property type="status" value="NOT_ANNOTATED_CDS"/>
    <property type="molecule type" value="Genomic_DNA"/>
</dbReference>
<dbReference type="SMART" id="SM00256">
    <property type="entry name" value="FBOX"/>
    <property type="match status" value="1"/>
</dbReference>
<dbReference type="PANTHER" id="PTHR31672:SF13">
    <property type="entry name" value="F-BOX PROTEIN CPR30-LIKE"/>
    <property type="match status" value="1"/>
</dbReference>
<evidence type="ECO:0000313" key="3">
    <source>
        <dbReference type="Proteomes" id="UP000594261"/>
    </source>
</evidence>
<dbReference type="Pfam" id="PF00646">
    <property type="entry name" value="F-box"/>
    <property type="match status" value="1"/>
</dbReference>
<proteinExistence type="predicted"/>
<evidence type="ECO:0000259" key="1">
    <source>
        <dbReference type="PROSITE" id="PS50181"/>
    </source>
</evidence>
<dbReference type="PANTHER" id="PTHR31672">
    <property type="entry name" value="BNACNNG10540D PROTEIN"/>
    <property type="match status" value="1"/>
</dbReference>
<dbReference type="NCBIfam" id="TIGR01640">
    <property type="entry name" value="F_box_assoc_1"/>
    <property type="match status" value="2"/>
</dbReference>
<evidence type="ECO:0000313" key="2">
    <source>
        <dbReference type="EnsemblPlants" id="QL07p003552:mrna"/>
    </source>
</evidence>
<dbReference type="Gene3D" id="1.20.1280.50">
    <property type="match status" value="1"/>
</dbReference>
<protein>
    <recommendedName>
        <fullName evidence="1">F-box domain-containing protein</fullName>
    </recommendedName>
</protein>
<reference evidence="2 3" key="1">
    <citation type="journal article" date="2016" name="G3 (Bethesda)">
        <title>First Draft Assembly and Annotation of the Genome of a California Endemic Oak Quercus lobata Nee (Fagaceae).</title>
        <authorList>
            <person name="Sork V.L."/>
            <person name="Fitz-Gibbon S.T."/>
            <person name="Puiu D."/>
            <person name="Crepeau M."/>
            <person name="Gugger P.F."/>
            <person name="Sherman R."/>
            <person name="Stevens K."/>
            <person name="Langley C.H."/>
            <person name="Pellegrini M."/>
            <person name="Salzberg S.L."/>
        </authorList>
    </citation>
    <scope>NUCLEOTIDE SEQUENCE [LARGE SCALE GENOMIC DNA]</scope>
    <source>
        <strain evidence="2 3">cv. SW786</strain>
    </source>
</reference>
<dbReference type="AlphaFoldDB" id="A0A7N2M1L3"/>
<dbReference type="InterPro" id="IPR036047">
    <property type="entry name" value="F-box-like_dom_sf"/>
</dbReference>
<dbReference type="PROSITE" id="PS50181">
    <property type="entry name" value="FBOX"/>
    <property type="match status" value="1"/>
</dbReference>
<dbReference type="Pfam" id="PF07734">
    <property type="entry name" value="FBA_1"/>
    <property type="match status" value="1"/>
</dbReference>